<name>A0A0M6YA37_9HYPH</name>
<dbReference type="OrthoDB" id="246146at2"/>
<reference evidence="2" key="1">
    <citation type="submission" date="2015-07" db="EMBL/GenBank/DDBJ databases">
        <authorList>
            <person name="Rodrigo-Torres Lidia"/>
            <person name="Arahal R.David."/>
        </authorList>
    </citation>
    <scope>NUCLEOTIDE SEQUENCE [LARGE SCALE GENOMIC DNA]</scope>
    <source>
        <strain evidence="2">CECT 4801</strain>
    </source>
</reference>
<evidence type="ECO:0000313" key="2">
    <source>
        <dbReference type="Proteomes" id="UP000048926"/>
    </source>
</evidence>
<dbReference type="EMBL" id="CXST01000002">
    <property type="protein sequence ID" value="CTQ45670.1"/>
    <property type="molecule type" value="Genomic_DNA"/>
</dbReference>
<proteinExistence type="predicted"/>
<accession>A0A0M6YA37</accession>
<dbReference type="Proteomes" id="UP000048926">
    <property type="component" value="Unassembled WGS sequence"/>
</dbReference>
<evidence type="ECO:0000313" key="1">
    <source>
        <dbReference type="EMBL" id="CTQ45670.1"/>
    </source>
</evidence>
<dbReference type="Pfam" id="PF08795">
    <property type="entry name" value="DUF1796"/>
    <property type="match status" value="1"/>
</dbReference>
<keyword evidence="2" id="KW-1185">Reference proteome</keyword>
<dbReference type="RefSeq" id="WP_055658817.1">
    <property type="nucleotide sequence ID" value="NZ_CXST01000002.1"/>
</dbReference>
<dbReference type="InterPro" id="IPR014903">
    <property type="entry name" value="DUF1796"/>
</dbReference>
<gene>
    <name evidence="1" type="ORF">LAL4801_04124</name>
</gene>
<protein>
    <recommendedName>
        <fullName evidence="3">Papain-like cysteine peptidase</fullName>
    </recommendedName>
</protein>
<organism evidence="1 2">
    <name type="scientific">Roseibium aggregatum</name>
    <dbReference type="NCBI Taxonomy" id="187304"/>
    <lineage>
        <taxon>Bacteria</taxon>
        <taxon>Pseudomonadati</taxon>
        <taxon>Pseudomonadota</taxon>
        <taxon>Alphaproteobacteria</taxon>
        <taxon>Hyphomicrobiales</taxon>
        <taxon>Stappiaceae</taxon>
        <taxon>Roseibium</taxon>
    </lineage>
</organism>
<evidence type="ECO:0008006" key="3">
    <source>
        <dbReference type="Google" id="ProtNLM"/>
    </source>
</evidence>
<sequence>MKNVFVSLGGGCDAATNLKKLGLRHEQYPFDWLWNLDAGLDYVSKIIATDFKGLTSKHDYTYASHQIDPVEKFLIFKDYPKIAHLHSNPHDNSDVLAEYKVRIDRFRKLIKDTGEKTTFIYYRNAAVAEENSINDFHAEVSLLKSETTLFEEMMARLHPDKTFSLVSLLAIPATCFDNHALRENLRRTCSSNRSARTTFEIVPMRDDRYPEQFNAWTDEWTAALRRAKAVSPLDIMRGKISKRKIRTRKKLTRLLPRASTRLLG</sequence>
<dbReference type="AlphaFoldDB" id="A0A0M6YA37"/>